<evidence type="ECO:0000259" key="1">
    <source>
        <dbReference type="Pfam" id="PF12697"/>
    </source>
</evidence>
<dbReference type="InterPro" id="IPR029058">
    <property type="entry name" value="AB_hydrolase_fold"/>
</dbReference>
<dbReference type="EMBL" id="JAVRHS010000002">
    <property type="protein sequence ID" value="MDT0575203.1"/>
    <property type="molecule type" value="Genomic_DNA"/>
</dbReference>
<keyword evidence="3" id="KW-1185">Reference proteome</keyword>
<dbReference type="Pfam" id="PF12697">
    <property type="entry name" value="Abhydrolase_6"/>
    <property type="match status" value="1"/>
</dbReference>
<feature type="domain" description="AB hydrolase-1" evidence="1">
    <location>
        <begin position="37"/>
        <end position="288"/>
    </location>
</feature>
<reference evidence="2 3" key="1">
    <citation type="submission" date="2023-09" db="EMBL/GenBank/DDBJ databases">
        <authorList>
            <person name="Rey-Velasco X."/>
        </authorList>
    </citation>
    <scope>NUCLEOTIDE SEQUENCE [LARGE SCALE GENOMIC DNA]</scope>
    <source>
        <strain evidence="2 3">F390</strain>
    </source>
</reference>
<evidence type="ECO:0000313" key="2">
    <source>
        <dbReference type="EMBL" id="MDT0575203.1"/>
    </source>
</evidence>
<dbReference type="Proteomes" id="UP001259803">
    <property type="component" value="Unassembled WGS sequence"/>
</dbReference>
<gene>
    <name evidence="2" type="ORF">RM533_03265</name>
</gene>
<dbReference type="InterPro" id="IPR000073">
    <property type="entry name" value="AB_hydrolase_1"/>
</dbReference>
<dbReference type="RefSeq" id="WP_311339785.1">
    <property type="nucleotide sequence ID" value="NZ_JAVRHS010000002.1"/>
</dbReference>
<organism evidence="2 3">
    <name type="scientific">Croceicoccus esteveae</name>
    <dbReference type="NCBI Taxonomy" id="3075597"/>
    <lineage>
        <taxon>Bacteria</taxon>
        <taxon>Pseudomonadati</taxon>
        <taxon>Pseudomonadota</taxon>
        <taxon>Alphaproteobacteria</taxon>
        <taxon>Sphingomonadales</taxon>
        <taxon>Erythrobacteraceae</taxon>
        <taxon>Croceicoccus</taxon>
    </lineage>
</organism>
<accession>A0ABU2ZF35</accession>
<dbReference type="GO" id="GO:0016787">
    <property type="term" value="F:hydrolase activity"/>
    <property type="evidence" value="ECO:0007669"/>
    <property type="project" value="UniProtKB-KW"/>
</dbReference>
<dbReference type="SUPFAM" id="SSF53474">
    <property type="entry name" value="alpha/beta-Hydrolases"/>
    <property type="match status" value="1"/>
</dbReference>
<comment type="caution">
    <text evidence="2">The sequence shown here is derived from an EMBL/GenBank/DDBJ whole genome shotgun (WGS) entry which is preliminary data.</text>
</comment>
<name>A0ABU2ZF35_9SPHN</name>
<dbReference type="Gene3D" id="3.40.50.1820">
    <property type="entry name" value="alpha/beta hydrolase"/>
    <property type="match status" value="1"/>
</dbReference>
<keyword evidence="2" id="KW-0378">Hydrolase</keyword>
<sequence length="316" mass="33495">MLEEKLSIPISLAGDDDGQFAVTFFRPERQPSGICFFCLPGGGTSWRYYDLGMAEGFDLSFARRMTALGHCVAAMDNPGTGDNALGAGHAFLKPRIAAEYVVQCASHVRRHMNELVSEKATTMIGAGHSMGGMMIVLAQGHAHSFDAVCLMGSSAGGLDWGLDEHERQFVGHAQELERALPELVARKFDGEFPLFSSGPDASSAIFAGETPAANALLCSAIGPLYAAGGIMAMISGSFEKEACGLDCPAFFLFGGNDIGVPPTEAVSGFPALTDVRLLVLPNTGHNHFGYRSMASFTARLDRWAEELSGLPGNPDP</sequence>
<proteinExistence type="predicted"/>
<protein>
    <submittedName>
        <fullName evidence="2">Alpha/beta hydrolase</fullName>
    </submittedName>
</protein>
<evidence type="ECO:0000313" key="3">
    <source>
        <dbReference type="Proteomes" id="UP001259803"/>
    </source>
</evidence>